<feature type="non-terminal residue" evidence="2">
    <location>
        <position position="196"/>
    </location>
</feature>
<evidence type="ECO:0000256" key="1">
    <source>
        <dbReference type="SAM" id="MobiDB-lite"/>
    </source>
</evidence>
<proteinExistence type="predicted"/>
<dbReference type="EMBL" id="JABFTP020000103">
    <property type="protein sequence ID" value="KAL3277664.1"/>
    <property type="molecule type" value="Genomic_DNA"/>
</dbReference>
<feature type="compositionally biased region" description="Low complexity" evidence="1">
    <location>
        <begin position="74"/>
        <end position="86"/>
    </location>
</feature>
<accession>A0ABD2NGK1</accession>
<sequence length="196" mass="21410">MSNIKTVSINNGCIQAFIKHKQPHSESQASLFTSELDGRGDGAADLLDLVRHLSSQADHHVTVMGANVSRHSSKGLSGRRSQSSGSICNGKGKHNEGKSCGSLPSYLDDRDSGGCNNNHDIDRGHDEEPRIPPLGDGAPLHWKFSDTQTALCDQGYGSERSPEEEYPPPLPAHDNQCHRHEHHHLEPHACYPFITP</sequence>
<protein>
    <submittedName>
        <fullName evidence="2">Uncharacterized protein</fullName>
    </submittedName>
</protein>
<dbReference type="AlphaFoldDB" id="A0ABD2NGK1"/>
<reference evidence="2 3" key="1">
    <citation type="journal article" date="2021" name="BMC Biol.">
        <title>Horizontally acquired antibacterial genes associated with adaptive radiation of ladybird beetles.</title>
        <authorList>
            <person name="Li H.S."/>
            <person name="Tang X.F."/>
            <person name="Huang Y.H."/>
            <person name="Xu Z.Y."/>
            <person name="Chen M.L."/>
            <person name="Du X.Y."/>
            <person name="Qiu B.Y."/>
            <person name="Chen P.T."/>
            <person name="Zhang W."/>
            <person name="Slipinski A."/>
            <person name="Escalona H.E."/>
            <person name="Waterhouse R.M."/>
            <person name="Zwick A."/>
            <person name="Pang H."/>
        </authorList>
    </citation>
    <scope>NUCLEOTIDE SEQUENCE [LARGE SCALE GENOMIC DNA]</scope>
    <source>
        <strain evidence="2">SYSU2018</strain>
    </source>
</reference>
<organism evidence="2 3">
    <name type="scientific">Cryptolaemus montrouzieri</name>
    <dbReference type="NCBI Taxonomy" id="559131"/>
    <lineage>
        <taxon>Eukaryota</taxon>
        <taxon>Metazoa</taxon>
        <taxon>Ecdysozoa</taxon>
        <taxon>Arthropoda</taxon>
        <taxon>Hexapoda</taxon>
        <taxon>Insecta</taxon>
        <taxon>Pterygota</taxon>
        <taxon>Neoptera</taxon>
        <taxon>Endopterygota</taxon>
        <taxon>Coleoptera</taxon>
        <taxon>Polyphaga</taxon>
        <taxon>Cucujiformia</taxon>
        <taxon>Coccinelloidea</taxon>
        <taxon>Coccinellidae</taxon>
        <taxon>Scymninae</taxon>
        <taxon>Scymnini</taxon>
        <taxon>Cryptolaemus</taxon>
    </lineage>
</organism>
<evidence type="ECO:0000313" key="2">
    <source>
        <dbReference type="EMBL" id="KAL3277664.1"/>
    </source>
</evidence>
<comment type="caution">
    <text evidence="2">The sequence shown here is derived from an EMBL/GenBank/DDBJ whole genome shotgun (WGS) entry which is preliminary data.</text>
</comment>
<evidence type="ECO:0000313" key="3">
    <source>
        <dbReference type="Proteomes" id="UP001516400"/>
    </source>
</evidence>
<feature type="region of interest" description="Disordered" evidence="1">
    <location>
        <begin position="69"/>
        <end position="105"/>
    </location>
</feature>
<dbReference type="Proteomes" id="UP001516400">
    <property type="component" value="Unassembled WGS sequence"/>
</dbReference>
<gene>
    <name evidence="2" type="ORF">HHI36_013010</name>
</gene>
<keyword evidence="3" id="KW-1185">Reference proteome</keyword>
<name>A0ABD2NGK1_9CUCU</name>